<dbReference type="AlphaFoldDB" id="A0A6A6PT96"/>
<gene>
    <name evidence="2" type="ORF">BDY17DRAFT_297027</name>
</gene>
<evidence type="ECO:0000313" key="2">
    <source>
        <dbReference type="EMBL" id="KAF2483212.1"/>
    </source>
</evidence>
<proteinExistence type="predicted"/>
<name>A0A6A6PT96_9PEZI</name>
<protein>
    <submittedName>
        <fullName evidence="2">Uncharacterized protein</fullName>
    </submittedName>
</protein>
<dbReference type="GeneID" id="54474537"/>
<sequence>MVWRMGGYSEEIVNLRILKVRMTHFQSFRFRDGSSVVMVEQEGAFVGKERPSLASHRRRHASPAVEAPFPASSRYPLREPQMWKRRR</sequence>
<accession>A0A6A6PT96</accession>
<dbReference type="EMBL" id="MU001635">
    <property type="protein sequence ID" value="KAF2483212.1"/>
    <property type="molecule type" value="Genomic_DNA"/>
</dbReference>
<evidence type="ECO:0000256" key="1">
    <source>
        <dbReference type="SAM" id="MobiDB-lite"/>
    </source>
</evidence>
<keyword evidence="3" id="KW-1185">Reference proteome</keyword>
<dbReference type="RefSeq" id="XP_033589782.1">
    <property type="nucleotide sequence ID" value="XM_033733535.1"/>
</dbReference>
<dbReference type="Proteomes" id="UP000799767">
    <property type="component" value="Unassembled WGS sequence"/>
</dbReference>
<reference evidence="2" key="1">
    <citation type="journal article" date="2020" name="Stud. Mycol.">
        <title>101 Dothideomycetes genomes: a test case for predicting lifestyles and emergence of pathogens.</title>
        <authorList>
            <person name="Haridas S."/>
            <person name="Albert R."/>
            <person name="Binder M."/>
            <person name="Bloem J."/>
            <person name="Labutti K."/>
            <person name="Salamov A."/>
            <person name="Andreopoulos B."/>
            <person name="Baker S."/>
            <person name="Barry K."/>
            <person name="Bills G."/>
            <person name="Bluhm B."/>
            <person name="Cannon C."/>
            <person name="Castanera R."/>
            <person name="Culley D."/>
            <person name="Daum C."/>
            <person name="Ezra D."/>
            <person name="Gonzalez J."/>
            <person name="Henrissat B."/>
            <person name="Kuo A."/>
            <person name="Liang C."/>
            <person name="Lipzen A."/>
            <person name="Lutzoni F."/>
            <person name="Magnuson J."/>
            <person name="Mondo S."/>
            <person name="Nolan M."/>
            <person name="Ohm R."/>
            <person name="Pangilinan J."/>
            <person name="Park H.-J."/>
            <person name="Ramirez L."/>
            <person name="Alfaro M."/>
            <person name="Sun H."/>
            <person name="Tritt A."/>
            <person name="Yoshinaga Y."/>
            <person name="Zwiers L.-H."/>
            <person name="Turgeon B."/>
            <person name="Goodwin S."/>
            <person name="Spatafora J."/>
            <person name="Crous P."/>
            <person name="Grigoriev I."/>
        </authorList>
    </citation>
    <scope>NUCLEOTIDE SEQUENCE</scope>
    <source>
        <strain evidence="2">CBS 113389</strain>
    </source>
</reference>
<feature type="region of interest" description="Disordered" evidence="1">
    <location>
        <begin position="49"/>
        <end position="73"/>
    </location>
</feature>
<organism evidence="2 3">
    <name type="scientific">Neohortaea acidophila</name>
    <dbReference type="NCBI Taxonomy" id="245834"/>
    <lineage>
        <taxon>Eukaryota</taxon>
        <taxon>Fungi</taxon>
        <taxon>Dikarya</taxon>
        <taxon>Ascomycota</taxon>
        <taxon>Pezizomycotina</taxon>
        <taxon>Dothideomycetes</taxon>
        <taxon>Dothideomycetidae</taxon>
        <taxon>Mycosphaerellales</taxon>
        <taxon>Teratosphaeriaceae</taxon>
        <taxon>Neohortaea</taxon>
    </lineage>
</organism>
<evidence type="ECO:0000313" key="3">
    <source>
        <dbReference type="Proteomes" id="UP000799767"/>
    </source>
</evidence>